<comment type="cofactor">
    <cofactor evidence="1">
        <name>Mg(2+)</name>
        <dbReference type="ChEBI" id="CHEBI:18420"/>
    </cofactor>
</comment>
<dbReference type="NCBIfam" id="TIGR01488">
    <property type="entry name" value="HAD-SF-IB"/>
    <property type="match status" value="1"/>
</dbReference>
<name>A0ABT2GZI9_9MICO</name>
<dbReference type="InterPro" id="IPR004469">
    <property type="entry name" value="PSP"/>
</dbReference>
<dbReference type="PANTHER" id="PTHR43344">
    <property type="entry name" value="PHOSPHOSERINE PHOSPHATASE"/>
    <property type="match status" value="1"/>
</dbReference>
<dbReference type="InterPro" id="IPR050582">
    <property type="entry name" value="HAD-like_SerB"/>
</dbReference>
<keyword evidence="6" id="KW-0479">Metal-binding</keyword>
<evidence type="ECO:0000256" key="5">
    <source>
        <dbReference type="ARBA" id="ARBA00022605"/>
    </source>
</evidence>
<dbReference type="InterPro" id="IPR023214">
    <property type="entry name" value="HAD_sf"/>
</dbReference>
<evidence type="ECO:0000256" key="12">
    <source>
        <dbReference type="ARBA" id="ARBA00048523"/>
    </source>
</evidence>
<keyword evidence="7 14" id="KW-0378">Hydrolase</keyword>
<dbReference type="GO" id="GO:0016787">
    <property type="term" value="F:hydrolase activity"/>
    <property type="evidence" value="ECO:0007669"/>
    <property type="project" value="UniProtKB-KW"/>
</dbReference>
<evidence type="ECO:0000256" key="7">
    <source>
        <dbReference type="ARBA" id="ARBA00022801"/>
    </source>
</evidence>
<keyword evidence="9" id="KW-0718">Serine biosynthesis</keyword>
<feature type="region of interest" description="Disordered" evidence="13">
    <location>
        <begin position="1"/>
        <end position="20"/>
    </location>
</feature>
<evidence type="ECO:0000256" key="9">
    <source>
        <dbReference type="ARBA" id="ARBA00023299"/>
    </source>
</evidence>
<evidence type="ECO:0000256" key="8">
    <source>
        <dbReference type="ARBA" id="ARBA00022842"/>
    </source>
</evidence>
<dbReference type="SFLD" id="SFLDG01136">
    <property type="entry name" value="C1.6:_Phosphoserine_Phosphatas"/>
    <property type="match status" value="1"/>
</dbReference>
<reference evidence="14" key="1">
    <citation type="submission" date="2022-08" db="EMBL/GenBank/DDBJ databases">
        <authorList>
            <person name="Deng Y."/>
            <person name="Han X.-F."/>
            <person name="Zhang Y.-Q."/>
        </authorList>
    </citation>
    <scope>NUCLEOTIDE SEQUENCE</scope>
    <source>
        <strain evidence="14">CPCC 203386</strain>
    </source>
</reference>
<organism evidence="14 15">
    <name type="scientific">Herbiconiux daphne</name>
    <dbReference type="NCBI Taxonomy" id="2970914"/>
    <lineage>
        <taxon>Bacteria</taxon>
        <taxon>Bacillati</taxon>
        <taxon>Actinomycetota</taxon>
        <taxon>Actinomycetes</taxon>
        <taxon>Micrococcales</taxon>
        <taxon>Microbacteriaceae</taxon>
        <taxon>Herbiconiux</taxon>
    </lineage>
</organism>
<evidence type="ECO:0000256" key="4">
    <source>
        <dbReference type="ARBA" id="ARBA00012640"/>
    </source>
</evidence>
<evidence type="ECO:0000256" key="3">
    <source>
        <dbReference type="ARBA" id="ARBA00009184"/>
    </source>
</evidence>
<dbReference type="NCBIfam" id="TIGR00338">
    <property type="entry name" value="serB"/>
    <property type="match status" value="1"/>
</dbReference>
<dbReference type="EMBL" id="JANLCJ010000002">
    <property type="protein sequence ID" value="MCS5733333.1"/>
    <property type="molecule type" value="Genomic_DNA"/>
</dbReference>
<comment type="caution">
    <text evidence="14">The sequence shown here is derived from an EMBL/GenBank/DDBJ whole genome shotgun (WGS) entry which is preliminary data.</text>
</comment>
<dbReference type="Gene3D" id="3.40.50.1000">
    <property type="entry name" value="HAD superfamily/HAD-like"/>
    <property type="match status" value="1"/>
</dbReference>
<dbReference type="Proteomes" id="UP001165586">
    <property type="component" value="Unassembled WGS sequence"/>
</dbReference>
<dbReference type="PANTHER" id="PTHR43344:SF2">
    <property type="entry name" value="PHOSPHOSERINE PHOSPHATASE"/>
    <property type="match status" value="1"/>
</dbReference>
<keyword evidence="8" id="KW-0460">Magnesium</keyword>
<evidence type="ECO:0000256" key="6">
    <source>
        <dbReference type="ARBA" id="ARBA00022723"/>
    </source>
</evidence>
<evidence type="ECO:0000256" key="1">
    <source>
        <dbReference type="ARBA" id="ARBA00001946"/>
    </source>
</evidence>
<dbReference type="EC" id="3.1.3.3" evidence="4"/>
<comment type="catalytic activity">
    <reaction evidence="11">
        <text>O-phospho-L-serine + H2O = L-serine + phosphate</text>
        <dbReference type="Rhea" id="RHEA:21208"/>
        <dbReference type="ChEBI" id="CHEBI:15377"/>
        <dbReference type="ChEBI" id="CHEBI:33384"/>
        <dbReference type="ChEBI" id="CHEBI:43474"/>
        <dbReference type="ChEBI" id="CHEBI:57524"/>
        <dbReference type="EC" id="3.1.3.3"/>
    </reaction>
</comment>
<evidence type="ECO:0000256" key="11">
    <source>
        <dbReference type="ARBA" id="ARBA00048138"/>
    </source>
</evidence>
<dbReference type="SFLD" id="SFLDS00003">
    <property type="entry name" value="Haloacid_Dehalogenase"/>
    <property type="match status" value="1"/>
</dbReference>
<accession>A0ABT2GZI9</accession>
<dbReference type="InterPro" id="IPR036412">
    <property type="entry name" value="HAD-like_sf"/>
</dbReference>
<keyword evidence="5" id="KW-0028">Amino-acid biosynthesis</keyword>
<dbReference type="SFLD" id="SFLDG01137">
    <property type="entry name" value="C1.6.1:_Phosphoserine_Phosphat"/>
    <property type="match status" value="1"/>
</dbReference>
<protein>
    <recommendedName>
        <fullName evidence="4">phosphoserine phosphatase</fullName>
        <ecNumber evidence="4">3.1.3.3</ecNumber>
    </recommendedName>
    <alternativeName>
        <fullName evidence="10">O-phosphoserine phosphohydrolase</fullName>
    </alternativeName>
</protein>
<evidence type="ECO:0000256" key="2">
    <source>
        <dbReference type="ARBA" id="ARBA00005135"/>
    </source>
</evidence>
<dbReference type="SFLD" id="SFLDF00029">
    <property type="entry name" value="phosphoserine_phosphatase"/>
    <property type="match status" value="1"/>
</dbReference>
<comment type="similarity">
    <text evidence="3">Belongs to the HAD-like hydrolase superfamily. SerB family.</text>
</comment>
<dbReference type="RefSeq" id="WP_259538150.1">
    <property type="nucleotide sequence ID" value="NZ_JANLCJ010000002.1"/>
</dbReference>
<dbReference type="Pfam" id="PF12710">
    <property type="entry name" value="HAD"/>
    <property type="match status" value="1"/>
</dbReference>
<evidence type="ECO:0000256" key="10">
    <source>
        <dbReference type="ARBA" id="ARBA00031693"/>
    </source>
</evidence>
<evidence type="ECO:0000313" key="15">
    <source>
        <dbReference type="Proteomes" id="UP001165586"/>
    </source>
</evidence>
<dbReference type="SUPFAM" id="SSF56784">
    <property type="entry name" value="HAD-like"/>
    <property type="match status" value="1"/>
</dbReference>
<proteinExistence type="inferred from homology"/>
<comment type="pathway">
    <text evidence="2">Amino-acid biosynthesis; L-serine biosynthesis; L-serine from 3-phospho-D-glycerate: step 3/3.</text>
</comment>
<gene>
    <name evidence="14" type="primary">serB</name>
    <name evidence="14" type="ORF">N1032_06235</name>
</gene>
<evidence type="ECO:0000256" key="13">
    <source>
        <dbReference type="SAM" id="MobiDB-lite"/>
    </source>
</evidence>
<comment type="catalytic activity">
    <reaction evidence="12">
        <text>O-phospho-D-serine + H2O = D-serine + phosphate</text>
        <dbReference type="Rhea" id="RHEA:24873"/>
        <dbReference type="ChEBI" id="CHEBI:15377"/>
        <dbReference type="ChEBI" id="CHEBI:35247"/>
        <dbReference type="ChEBI" id="CHEBI:43474"/>
        <dbReference type="ChEBI" id="CHEBI:58680"/>
        <dbReference type="EC" id="3.1.3.3"/>
    </reaction>
</comment>
<keyword evidence="15" id="KW-1185">Reference proteome</keyword>
<evidence type="ECO:0000313" key="14">
    <source>
        <dbReference type="EMBL" id="MCS5733333.1"/>
    </source>
</evidence>
<sequence length="235" mass="24820">MKHPVLAHESTPARQPSDAPDAGGARFLVVLDVDSTLIENEVIEMLGDCAGRHAEVAAITERAMRGEIDFAESLRERVATLKGLSADVFADVRGQIEVTAGVPRMIEGLHASGSVVGVVSGGFHEILDPLAERLGLDYWRANRLGVADGVLTGTVSGPIVDPQSKADALLEWAAERGVPAAHTIAVGDGANDLRMMEVAGLSVAFDARPLVRQHADLAMDVRDLSQLLPLLGLRG</sequence>